<dbReference type="AlphaFoldDB" id="A0A1U7NNP8"/>
<dbReference type="InterPro" id="IPR052920">
    <property type="entry name" value="DNA-binding_regulatory"/>
</dbReference>
<dbReference type="GO" id="GO:0008236">
    <property type="term" value="F:serine-type peptidase activity"/>
    <property type="evidence" value="ECO:0007669"/>
    <property type="project" value="InterPro"/>
</dbReference>
<organism evidence="2 3">
    <name type="scientific">Dubosiella newyorkensis</name>
    <dbReference type="NCBI Taxonomy" id="1862672"/>
    <lineage>
        <taxon>Bacteria</taxon>
        <taxon>Bacillati</taxon>
        <taxon>Bacillota</taxon>
        <taxon>Erysipelotrichia</taxon>
        <taxon>Erysipelotrichales</taxon>
        <taxon>Erysipelotrichaceae</taxon>
        <taxon>Dubosiella</taxon>
    </lineage>
</organism>
<proteinExistence type="predicted"/>
<dbReference type="GeneID" id="78275131"/>
<accession>A0A1U7NNP8</accession>
<evidence type="ECO:0000313" key="2">
    <source>
        <dbReference type="EMBL" id="OLU46971.1"/>
    </source>
</evidence>
<dbReference type="SUPFAM" id="SSF53474">
    <property type="entry name" value="alpha/beta-Hydrolases"/>
    <property type="match status" value="1"/>
</dbReference>
<comment type="caution">
    <text evidence="2">The sequence shown here is derived from an EMBL/GenBank/DDBJ whole genome shotgun (WGS) entry which is preliminary data.</text>
</comment>
<dbReference type="InterPro" id="IPR029058">
    <property type="entry name" value="AB_hydrolase_fold"/>
</dbReference>
<sequence>MKKKTKTILSASFLVSLAILSEKAYRYVFDRNAKPFEVKNKKQAPMPNVDKIEKLKIEAEKKVQQDCFETFHRINPNGDRLYATFFPSKDPSQKFILCSHGYKTTGIHEFAPFLPFYIQQDLNVLIVDHQAHGHSEGKTITFGILESRDLLDWVYWLIEHFGKDIEIAIHGISMGAASALALCDQVPSQVRFIVEDCGYTNAFQQLQDTIQLAKLPKLTALFLAKDFTLHTGCSLKKFDPLSHVKHSKVPLLIVHGKEDPLVPFPMAQEISNACPREQATLFVDQAGHAQSYFLAKETYQEMFKRFIEKYMQKARN</sequence>
<dbReference type="EMBL" id="MPKA01000056">
    <property type="protein sequence ID" value="OLU46971.1"/>
    <property type="molecule type" value="Genomic_DNA"/>
</dbReference>
<name>A0A1U7NNP8_9FIRM</name>
<dbReference type="STRING" id="1862672.BO225_04100"/>
<feature type="domain" description="Peptidase S9 prolyl oligopeptidase catalytic" evidence="1">
    <location>
        <begin position="146"/>
        <end position="312"/>
    </location>
</feature>
<dbReference type="PANTHER" id="PTHR43358">
    <property type="entry name" value="ALPHA/BETA-HYDROLASE"/>
    <property type="match status" value="1"/>
</dbReference>
<dbReference type="RefSeq" id="WP_076341011.1">
    <property type="nucleotide sequence ID" value="NZ_JBGNFS010000011.1"/>
</dbReference>
<protein>
    <recommendedName>
        <fullName evidence="1">Peptidase S9 prolyl oligopeptidase catalytic domain-containing protein</fullName>
    </recommendedName>
</protein>
<dbReference type="PANTHER" id="PTHR43358:SF4">
    <property type="entry name" value="ALPHA_BETA HYDROLASE FOLD-1 DOMAIN-CONTAINING PROTEIN"/>
    <property type="match status" value="1"/>
</dbReference>
<dbReference type="Proteomes" id="UP000186705">
    <property type="component" value="Unassembled WGS sequence"/>
</dbReference>
<reference evidence="2 3" key="1">
    <citation type="submission" date="2016-11" db="EMBL/GenBank/DDBJ databases">
        <title>Description of two novel members of the family Erysipelotrichaceae: Ileibacterium lipovorans gen. nov., sp. nov. and Dubosiella newyorkensis, gen. nov., sp. nov.</title>
        <authorList>
            <person name="Cox L.M."/>
            <person name="Sohn J."/>
            <person name="Tyrrell K.L."/>
            <person name="Citron D.M."/>
            <person name="Lawson P.A."/>
            <person name="Patel N.B."/>
            <person name="Iizumi T."/>
            <person name="Perez-Perez G.I."/>
            <person name="Goldstein E.J."/>
            <person name="Blaser M.J."/>
        </authorList>
    </citation>
    <scope>NUCLEOTIDE SEQUENCE [LARGE SCALE GENOMIC DNA]</scope>
    <source>
        <strain evidence="2 3">NYU-BL-A4</strain>
    </source>
</reference>
<dbReference type="Gene3D" id="3.40.50.1820">
    <property type="entry name" value="alpha/beta hydrolase"/>
    <property type="match status" value="1"/>
</dbReference>
<keyword evidence="3" id="KW-1185">Reference proteome</keyword>
<evidence type="ECO:0000313" key="3">
    <source>
        <dbReference type="Proteomes" id="UP000186705"/>
    </source>
</evidence>
<dbReference type="InterPro" id="IPR001375">
    <property type="entry name" value="Peptidase_S9_cat"/>
</dbReference>
<evidence type="ECO:0000259" key="1">
    <source>
        <dbReference type="Pfam" id="PF00326"/>
    </source>
</evidence>
<dbReference type="Pfam" id="PF00326">
    <property type="entry name" value="Peptidase_S9"/>
    <property type="match status" value="1"/>
</dbReference>
<dbReference type="GO" id="GO:0006508">
    <property type="term" value="P:proteolysis"/>
    <property type="evidence" value="ECO:0007669"/>
    <property type="project" value="InterPro"/>
</dbReference>
<dbReference type="OrthoDB" id="9776685at2"/>
<gene>
    <name evidence="2" type="ORF">BO225_04100</name>
</gene>